<evidence type="ECO:0000259" key="9">
    <source>
        <dbReference type="Pfam" id="PF08501"/>
    </source>
</evidence>
<evidence type="ECO:0000256" key="7">
    <source>
        <dbReference type="ARBA" id="ARBA00049442"/>
    </source>
</evidence>
<evidence type="ECO:0000256" key="2">
    <source>
        <dbReference type="ARBA" id="ARBA00012962"/>
    </source>
</evidence>
<proteinExistence type="inferred from homology"/>
<dbReference type="InterPro" id="IPR036291">
    <property type="entry name" value="NAD(P)-bd_dom_sf"/>
</dbReference>
<feature type="domain" description="Shikimate dehydrogenase substrate binding N-terminal" evidence="9">
    <location>
        <begin position="12"/>
        <end position="94"/>
    </location>
</feature>
<feature type="binding site" evidence="8">
    <location>
        <position position="107"/>
    </location>
    <ligand>
        <name>shikimate</name>
        <dbReference type="ChEBI" id="CHEBI:36208"/>
    </ligand>
</feature>
<dbReference type="InterPro" id="IPR011342">
    <property type="entry name" value="Shikimate_DH"/>
</dbReference>
<dbReference type="RefSeq" id="WP_235702566.1">
    <property type="nucleotide sequence ID" value="NZ_JAKGBZ010000001.1"/>
</dbReference>
<dbReference type="Gene3D" id="3.40.50.720">
    <property type="entry name" value="NAD(P)-binding Rossmann-like Domain"/>
    <property type="match status" value="1"/>
</dbReference>
<sequence>MVLSGHARLAGVIGWPVAHSRSPRLHGTWLARHGIDGAYLPLPIRPEHFASCVAALVRMGFAGANVTIPHKEAAFAVCDALEDSARRAGAVNTLIFRDGTILGSNTDGAGFLANLRACGVDPAAGPALILGSGGAARAIGAALIDAGAPVTLCNRTWDRAAALAAELPARALGWEQRHAALADHALVVNTTALGMTGHDPLDLSFDRASPGLAVADIVYVPLETPLLAAASSRGLKTVEGLGMLLHQAVPGFVAWFGVTPTVDAELYRIVAADFPA</sequence>
<evidence type="ECO:0000313" key="11">
    <source>
        <dbReference type="Proteomes" id="UP001521209"/>
    </source>
</evidence>
<dbReference type="HAMAP" id="MF_00222">
    <property type="entry name" value="Shikimate_DH_AroE"/>
    <property type="match status" value="1"/>
</dbReference>
<protein>
    <recommendedName>
        <fullName evidence="2 8">Shikimate dehydrogenase (NADP(+))</fullName>
        <shortName evidence="8">SDH</shortName>
        <ecNumber evidence="2 8">1.1.1.25</ecNumber>
    </recommendedName>
</protein>
<feature type="binding site" evidence="8">
    <location>
        <position position="83"/>
    </location>
    <ligand>
        <name>NADP(+)</name>
        <dbReference type="ChEBI" id="CHEBI:58349"/>
    </ligand>
</feature>
<dbReference type="EMBL" id="JAKGBZ010000001">
    <property type="protein sequence ID" value="MCF3945333.1"/>
    <property type="molecule type" value="Genomic_DNA"/>
</dbReference>
<comment type="pathway">
    <text evidence="1 8">Metabolic intermediate biosynthesis; chorismate biosynthesis; chorismate from D-erythrose 4-phosphate and phosphoenolpyruvate: step 4/7.</text>
</comment>
<keyword evidence="11" id="KW-1185">Reference proteome</keyword>
<evidence type="ECO:0000256" key="1">
    <source>
        <dbReference type="ARBA" id="ARBA00004871"/>
    </source>
</evidence>
<dbReference type="Proteomes" id="UP001521209">
    <property type="component" value="Unassembled WGS sequence"/>
</dbReference>
<comment type="caution">
    <text evidence="10">The sequence shown here is derived from an EMBL/GenBank/DDBJ whole genome shotgun (WGS) entry which is preliminary data.</text>
</comment>
<comment type="similarity">
    <text evidence="8">Belongs to the shikimate dehydrogenase family.</text>
</comment>
<dbReference type="EC" id="1.1.1.25" evidence="2 8"/>
<comment type="function">
    <text evidence="8">Involved in the biosynthesis of the chorismate, which leads to the biosynthesis of aromatic amino acids. Catalyzes the reversible NADPH linked reduction of 3-dehydroshikimate (DHSA) to yield shikimate (SA).</text>
</comment>
<dbReference type="Pfam" id="PF08501">
    <property type="entry name" value="Shikimate_dh_N"/>
    <property type="match status" value="1"/>
</dbReference>
<dbReference type="PANTHER" id="PTHR21089">
    <property type="entry name" value="SHIKIMATE DEHYDROGENASE"/>
    <property type="match status" value="1"/>
</dbReference>
<dbReference type="SUPFAM" id="SSF51735">
    <property type="entry name" value="NAD(P)-binding Rossmann-fold domains"/>
    <property type="match status" value="1"/>
</dbReference>
<evidence type="ECO:0000256" key="5">
    <source>
        <dbReference type="ARBA" id="ARBA00023002"/>
    </source>
</evidence>
<keyword evidence="4 8" id="KW-0521">NADP</keyword>
<dbReference type="PANTHER" id="PTHR21089:SF1">
    <property type="entry name" value="BIFUNCTIONAL 3-DEHYDROQUINATE DEHYDRATASE_SHIKIMATE DEHYDROGENASE, CHLOROPLASTIC"/>
    <property type="match status" value="1"/>
</dbReference>
<comment type="subunit">
    <text evidence="8">Homodimer.</text>
</comment>
<dbReference type="SUPFAM" id="SSF53223">
    <property type="entry name" value="Aminoacid dehydrogenase-like, N-terminal domain"/>
    <property type="match status" value="1"/>
</dbReference>
<feature type="binding site" evidence="8">
    <location>
        <begin position="154"/>
        <end position="159"/>
    </location>
    <ligand>
        <name>NADP(+)</name>
        <dbReference type="ChEBI" id="CHEBI:58349"/>
    </ligand>
</feature>
<keyword evidence="3 8" id="KW-0028">Amino-acid biosynthesis</keyword>
<feature type="binding site" evidence="8">
    <location>
        <position position="247"/>
    </location>
    <ligand>
        <name>shikimate</name>
        <dbReference type="ChEBI" id="CHEBI:36208"/>
    </ligand>
</feature>
<evidence type="ECO:0000256" key="6">
    <source>
        <dbReference type="ARBA" id="ARBA00023141"/>
    </source>
</evidence>
<gene>
    <name evidence="8" type="primary">aroE</name>
    <name evidence="10" type="ORF">L2A60_01360</name>
</gene>
<keyword evidence="6 8" id="KW-0057">Aromatic amino acid biosynthesis</keyword>
<feature type="binding site" evidence="8">
    <location>
        <position position="240"/>
    </location>
    <ligand>
        <name>NADP(+)</name>
        <dbReference type="ChEBI" id="CHEBI:58349"/>
    </ligand>
</feature>
<dbReference type="GO" id="GO:0004764">
    <property type="term" value="F:shikimate 3-dehydrogenase (NADP+) activity"/>
    <property type="evidence" value="ECO:0007669"/>
    <property type="project" value="UniProtKB-EC"/>
</dbReference>
<feature type="binding site" evidence="8">
    <location>
        <position position="219"/>
    </location>
    <ligand>
        <name>shikimate</name>
        <dbReference type="ChEBI" id="CHEBI:36208"/>
    </ligand>
</feature>
<feature type="binding site" evidence="8">
    <location>
        <position position="92"/>
    </location>
    <ligand>
        <name>shikimate</name>
        <dbReference type="ChEBI" id="CHEBI:36208"/>
    </ligand>
</feature>
<dbReference type="InterPro" id="IPR046346">
    <property type="entry name" value="Aminoacid_DH-like_N_sf"/>
</dbReference>
<accession>A0ABS9DT67</accession>
<dbReference type="CDD" id="cd01065">
    <property type="entry name" value="NAD_bind_Shikimate_DH"/>
    <property type="match status" value="1"/>
</dbReference>
<feature type="binding site" evidence="8">
    <location>
        <position position="67"/>
    </location>
    <ligand>
        <name>shikimate</name>
        <dbReference type="ChEBI" id="CHEBI:36208"/>
    </ligand>
</feature>
<dbReference type="NCBIfam" id="NF001312">
    <property type="entry name" value="PRK00258.1-4"/>
    <property type="match status" value="1"/>
</dbReference>
<feature type="active site" description="Proton acceptor" evidence="8">
    <location>
        <position position="71"/>
    </location>
</feature>
<dbReference type="InterPro" id="IPR013708">
    <property type="entry name" value="Shikimate_DH-bd_N"/>
</dbReference>
<feature type="binding site" evidence="8">
    <location>
        <begin position="20"/>
        <end position="22"/>
    </location>
    <ligand>
        <name>shikimate</name>
        <dbReference type="ChEBI" id="CHEBI:36208"/>
    </ligand>
</feature>
<feature type="binding site" evidence="8">
    <location>
        <begin position="131"/>
        <end position="135"/>
    </location>
    <ligand>
        <name>NADP(+)</name>
        <dbReference type="ChEBI" id="CHEBI:58349"/>
    </ligand>
</feature>
<evidence type="ECO:0000256" key="3">
    <source>
        <dbReference type="ARBA" id="ARBA00022605"/>
    </source>
</evidence>
<evidence type="ECO:0000313" key="10">
    <source>
        <dbReference type="EMBL" id="MCF3945333.1"/>
    </source>
</evidence>
<reference evidence="10 11" key="1">
    <citation type="submission" date="2022-01" db="EMBL/GenBank/DDBJ databases">
        <authorList>
            <person name="Won M."/>
            <person name="Kim S.-J."/>
            <person name="Kwon S.-W."/>
        </authorList>
    </citation>
    <scope>NUCLEOTIDE SEQUENCE [LARGE SCALE GENOMIC DNA]</scope>
    <source>
        <strain evidence="10 11">KCTC 23505</strain>
    </source>
</reference>
<keyword evidence="5 8" id="KW-0560">Oxidoreductase</keyword>
<evidence type="ECO:0000256" key="8">
    <source>
        <dbReference type="HAMAP-Rule" id="MF_00222"/>
    </source>
</evidence>
<organism evidence="10 11">
    <name type="scientific">Acidiphilium iwatense</name>
    <dbReference type="NCBI Taxonomy" id="768198"/>
    <lineage>
        <taxon>Bacteria</taxon>
        <taxon>Pseudomonadati</taxon>
        <taxon>Pseudomonadota</taxon>
        <taxon>Alphaproteobacteria</taxon>
        <taxon>Acetobacterales</taxon>
        <taxon>Acidocellaceae</taxon>
        <taxon>Acidiphilium</taxon>
    </lineage>
</organism>
<dbReference type="Gene3D" id="3.40.50.10860">
    <property type="entry name" value="Leucine Dehydrogenase, chain A, domain 1"/>
    <property type="match status" value="1"/>
</dbReference>
<feature type="binding site" evidence="8">
    <location>
        <position position="217"/>
    </location>
    <ligand>
        <name>NADP(+)</name>
        <dbReference type="ChEBI" id="CHEBI:58349"/>
    </ligand>
</feature>
<dbReference type="InterPro" id="IPR022893">
    <property type="entry name" value="Shikimate_DH_fam"/>
</dbReference>
<dbReference type="NCBIfam" id="TIGR00507">
    <property type="entry name" value="aroE"/>
    <property type="match status" value="1"/>
</dbReference>
<comment type="catalytic activity">
    <reaction evidence="7 8">
        <text>shikimate + NADP(+) = 3-dehydroshikimate + NADPH + H(+)</text>
        <dbReference type="Rhea" id="RHEA:17737"/>
        <dbReference type="ChEBI" id="CHEBI:15378"/>
        <dbReference type="ChEBI" id="CHEBI:16630"/>
        <dbReference type="ChEBI" id="CHEBI:36208"/>
        <dbReference type="ChEBI" id="CHEBI:57783"/>
        <dbReference type="ChEBI" id="CHEBI:58349"/>
        <dbReference type="EC" id="1.1.1.25"/>
    </reaction>
</comment>
<name>A0ABS9DT67_9PROT</name>
<evidence type="ECO:0000256" key="4">
    <source>
        <dbReference type="ARBA" id="ARBA00022857"/>
    </source>
</evidence>